<dbReference type="EMBL" id="FONV01000018">
    <property type="protein sequence ID" value="SFF70266.1"/>
    <property type="molecule type" value="Genomic_DNA"/>
</dbReference>
<dbReference type="STRING" id="35752.SAMN05421541_118138"/>
<dbReference type="AlphaFoldDB" id="A0A1I2KZF1"/>
<keyword evidence="2" id="KW-1185">Reference proteome</keyword>
<proteinExistence type="predicted"/>
<sequence length="183" mass="20334">MIISGPFPQDVRIGTAGLTLVWPRRSPEAGYSGTEIRWSEIRDADPDAYPPELRVGDGPCRTVFIGRDRHHELTAGLAAAGVPLRRRPDVWADLLEPFLDTEYDDATRAQAEGRLSGWGFSDAEIRSIRRRVHVRMTALTLATWEWAGYGHSDVLLATSRFPASRYLAFRAWADAVAARSDAA</sequence>
<accession>A0A1I2KZF1</accession>
<gene>
    <name evidence="1" type="ORF">SAMN05421541_118138</name>
</gene>
<name>A0A1I2KZF1_9ACTN</name>
<protein>
    <submittedName>
        <fullName evidence="1">Uncharacterized protein</fullName>
    </submittedName>
</protein>
<evidence type="ECO:0000313" key="1">
    <source>
        <dbReference type="EMBL" id="SFF70266.1"/>
    </source>
</evidence>
<organism evidence="1 2">
    <name type="scientific">Actinoplanes philippinensis</name>
    <dbReference type="NCBI Taxonomy" id="35752"/>
    <lineage>
        <taxon>Bacteria</taxon>
        <taxon>Bacillati</taxon>
        <taxon>Actinomycetota</taxon>
        <taxon>Actinomycetes</taxon>
        <taxon>Micromonosporales</taxon>
        <taxon>Micromonosporaceae</taxon>
        <taxon>Actinoplanes</taxon>
    </lineage>
</organism>
<dbReference type="Proteomes" id="UP000199645">
    <property type="component" value="Unassembled WGS sequence"/>
</dbReference>
<dbReference type="RefSeq" id="WP_093620945.1">
    <property type="nucleotide sequence ID" value="NZ_BOMT01000090.1"/>
</dbReference>
<evidence type="ECO:0000313" key="2">
    <source>
        <dbReference type="Proteomes" id="UP000199645"/>
    </source>
</evidence>
<reference evidence="1 2" key="1">
    <citation type="submission" date="2016-10" db="EMBL/GenBank/DDBJ databases">
        <authorList>
            <person name="de Groot N.N."/>
        </authorList>
    </citation>
    <scope>NUCLEOTIDE SEQUENCE [LARGE SCALE GENOMIC DNA]</scope>
    <source>
        <strain evidence="1 2">DSM 43019</strain>
    </source>
</reference>
<dbReference type="OrthoDB" id="4554121at2"/>